<dbReference type="EMBL" id="CDNC01000020">
    <property type="protein sequence ID" value="CEM62051.1"/>
    <property type="molecule type" value="Genomic_DNA"/>
</dbReference>
<keyword evidence="4" id="KW-1185">Reference proteome</keyword>
<sequence>MKRLALLYKKIKNILILIFIKDKSQYTANKVLLFTLLTIFLFSLLIGDKIKRPALQIENNYVQRFYLALVEPLADLSRRLHTADILPVTRRFFLRLTELEKAPQWEEDFFYDNPQNSHADSVSNAEKHTDSEDKKGQTKSDSEIPTAEKIKSFAKQDAVIPAGPQKETIPAEPAEKETPPLQKEEPEIKPKQEKEPITIKEKKQESPPKKESGKKQQQQKKELTLKQTPQQKQTPKIQKPAKLSPHIVRNFSPNTETADTGADEFSASHPLRILMIGDSQMRYLAGGALRILGTDSDIRIDEISVLSSGFIRTDYYNWPKKLETLFAAQKNKTAYGAAIVILGMNDNQSFYLYGKPYEPGTAEWEKRYKKRIKNHLDVLLTYVPKVYLLGMPKVRNKEYDKTLHYIEKMQQEVVKEYDKQKVECISLTAIAPGKNALYMDMFQTPSGNKIQLMNTDGMHYTFSGGKYIMQEILQKIRKDFRFKKKDKTATENLKNNGTQN</sequence>
<dbReference type="Gene3D" id="3.40.50.1110">
    <property type="entry name" value="SGNH hydrolase"/>
    <property type="match status" value="1"/>
</dbReference>
<organism evidence="2 4">
    <name type="scientific">Treponema phagedenis</name>
    <dbReference type="NCBI Taxonomy" id="162"/>
    <lineage>
        <taxon>Bacteria</taxon>
        <taxon>Pseudomonadati</taxon>
        <taxon>Spirochaetota</taxon>
        <taxon>Spirochaetia</taxon>
        <taxon>Spirochaetales</taxon>
        <taxon>Treponemataceae</taxon>
        <taxon>Treponema</taxon>
    </lineage>
</organism>
<evidence type="ECO:0000313" key="5">
    <source>
        <dbReference type="Proteomes" id="UP000323594"/>
    </source>
</evidence>
<dbReference type="GeneID" id="57752224"/>
<accession>A0A0B7GZG4</accession>
<feature type="compositionally biased region" description="Polar residues" evidence="1">
    <location>
        <begin position="113"/>
        <end position="124"/>
    </location>
</feature>
<dbReference type="InterPro" id="IPR007407">
    <property type="entry name" value="DUF459"/>
</dbReference>
<reference evidence="4" key="2">
    <citation type="submission" date="2015-01" db="EMBL/GenBank/DDBJ databases">
        <authorList>
            <person name="Manzoor Shahid"/>
            <person name="Zubair Saima"/>
        </authorList>
    </citation>
    <scope>NUCLEOTIDE SEQUENCE [LARGE SCALE GENOMIC DNA]</scope>
    <source>
        <strain evidence="4">V1</strain>
    </source>
</reference>
<feature type="compositionally biased region" description="Basic and acidic residues" evidence="1">
    <location>
        <begin position="173"/>
        <end position="224"/>
    </location>
</feature>
<feature type="compositionally biased region" description="Low complexity" evidence="1">
    <location>
        <begin position="225"/>
        <end position="240"/>
    </location>
</feature>
<name>A0A0B7GZG4_TREPH</name>
<dbReference type="RefSeq" id="WP_024752121.1">
    <property type="nucleotide sequence ID" value="NZ_CDNC01000020.1"/>
</dbReference>
<gene>
    <name evidence="3" type="ORF">FUT82_14750</name>
    <name evidence="2" type="ORF">TPHV1_270008</name>
</gene>
<evidence type="ECO:0000256" key="1">
    <source>
        <dbReference type="SAM" id="MobiDB-lite"/>
    </source>
</evidence>
<dbReference type="EMBL" id="CP042817">
    <property type="protein sequence ID" value="QEJ99126.1"/>
    <property type="molecule type" value="Genomic_DNA"/>
</dbReference>
<proteinExistence type="predicted"/>
<reference evidence="2" key="1">
    <citation type="submission" date="2015-01" db="EMBL/GenBank/DDBJ databases">
        <authorList>
            <person name="Xiang T."/>
            <person name="Song Y."/>
            <person name="Huang L."/>
            <person name="Wang B."/>
            <person name="Wu P."/>
        </authorList>
    </citation>
    <scope>NUCLEOTIDE SEQUENCE [LARGE SCALE GENOMIC DNA]</scope>
    <source>
        <strain evidence="2">V1</strain>
    </source>
</reference>
<evidence type="ECO:0000313" key="3">
    <source>
        <dbReference type="EMBL" id="QEJ99126.1"/>
    </source>
</evidence>
<dbReference type="Proteomes" id="UP000323594">
    <property type="component" value="Chromosome"/>
</dbReference>
<dbReference type="Proteomes" id="UP000042527">
    <property type="component" value="Unassembled WGS sequence"/>
</dbReference>
<dbReference type="OrthoDB" id="355719at2"/>
<dbReference type="AlphaFoldDB" id="A0A0B7GZG4"/>
<reference evidence="3 5" key="3">
    <citation type="submission" date="2019-08" db="EMBL/GenBank/DDBJ databases">
        <authorList>
            <person name="Kuhnert P."/>
        </authorList>
    </citation>
    <scope>NUCLEOTIDE SEQUENCE [LARGE SCALE GENOMIC DNA]</scope>
    <source>
        <strain evidence="3 5">B36.5</strain>
    </source>
</reference>
<feature type="region of interest" description="Disordered" evidence="1">
    <location>
        <begin position="110"/>
        <end position="244"/>
    </location>
</feature>
<evidence type="ECO:0000313" key="2">
    <source>
        <dbReference type="EMBL" id="CEM62051.1"/>
    </source>
</evidence>
<dbReference type="Pfam" id="PF04311">
    <property type="entry name" value="DUF459"/>
    <property type="match status" value="1"/>
</dbReference>
<dbReference type="InterPro" id="IPR036514">
    <property type="entry name" value="SGNH_hydro_sf"/>
</dbReference>
<protein>
    <submittedName>
        <fullName evidence="3">DUF459 domain-containing protein</fullName>
    </submittedName>
</protein>
<feature type="compositionally biased region" description="Basic and acidic residues" evidence="1">
    <location>
        <begin position="125"/>
        <end position="151"/>
    </location>
</feature>
<dbReference type="SUPFAM" id="SSF52266">
    <property type="entry name" value="SGNH hydrolase"/>
    <property type="match status" value="1"/>
</dbReference>
<evidence type="ECO:0000313" key="4">
    <source>
        <dbReference type="Proteomes" id="UP000042527"/>
    </source>
</evidence>
<dbReference type="GO" id="GO:0016788">
    <property type="term" value="F:hydrolase activity, acting on ester bonds"/>
    <property type="evidence" value="ECO:0007669"/>
    <property type="project" value="UniProtKB-ARBA"/>
</dbReference>